<reference evidence="1 2" key="1">
    <citation type="submission" date="2023-07" db="EMBL/GenBank/DDBJ databases">
        <title>Genomic Encyclopedia of Type Strains, Phase IV (KMG-IV): sequencing the most valuable type-strain genomes for metagenomic binning, comparative biology and taxonomic classification.</title>
        <authorList>
            <person name="Goeker M."/>
        </authorList>
    </citation>
    <scope>NUCLEOTIDE SEQUENCE [LARGE SCALE GENOMIC DNA]</scope>
    <source>
        <strain evidence="1 2">NIO-1023</strain>
    </source>
</reference>
<comment type="caution">
    <text evidence="1">The sequence shown here is derived from an EMBL/GenBank/DDBJ whole genome shotgun (WGS) entry which is preliminary data.</text>
</comment>
<gene>
    <name evidence="1" type="ORF">QO006_003809</name>
</gene>
<dbReference type="Proteomes" id="UP001232163">
    <property type="component" value="Unassembled WGS sequence"/>
</dbReference>
<evidence type="ECO:0000313" key="1">
    <source>
        <dbReference type="EMBL" id="MDP9766344.1"/>
    </source>
</evidence>
<dbReference type="EMBL" id="JAURUR010000024">
    <property type="protein sequence ID" value="MDP9766344.1"/>
    <property type="molecule type" value="Genomic_DNA"/>
</dbReference>
<keyword evidence="2" id="KW-1185">Reference proteome</keyword>
<name>A0ABT9MIP6_9DEIO</name>
<sequence>MTVLLACAAIAASLALASRQRKPKMQRLPARTRRLRRA</sequence>
<accession>A0ABT9MIP6</accession>
<organism evidence="1 2">
    <name type="scientific">Deinococcus enclensis</name>
    <dbReference type="NCBI Taxonomy" id="1049582"/>
    <lineage>
        <taxon>Bacteria</taxon>
        <taxon>Thermotogati</taxon>
        <taxon>Deinococcota</taxon>
        <taxon>Deinococci</taxon>
        <taxon>Deinococcales</taxon>
        <taxon>Deinococcaceae</taxon>
        <taxon>Deinococcus</taxon>
    </lineage>
</organism>
<protein>
    <submittedName>
        <fullName evidence="1">Uncharacterized protein</fullName>
    </submittedName>
</protein>
<evidence type="ECO:0000313" key="2">
    <source>
        <dbReference type="Proteomes" id="UP001232163"/>
    </source>
</evidence>
<proteinExistence type="predicted"/>